<dbReference type="Pfam" id="PF14134">
    <property type="entry name" value="DUF4301"/>
    <property type="match status" value="1"/>
</dbReference>
<gene>
    <name evidence="2" type="ORF">JCM15548_1818</name>
</gene>
<keyword evidence="2" id="KW-0808">Transferase</keyword>
<comment type="caution">
    <text evidence="2">The sequence shown here is derived from an EMBL/GenBank/DDBJ whole genome shotgun (WGS) entry which is preliminary data.</text>
</comment>
<evidence type="ECO:0000259" key="1">
    <source>
        <dbReference type="Pfam" id="PF14134"/>
    </source>
</evidence>
<organism evidence="2 3">
    <name type="scientific">Geofilum rubicundum JCM 15548</name>
    <dbReference type="NCBI Taxonomy" id="1236989"/>
    <lineage>
        <taxon>Bacteria</taxon>
        <taxon>Pseudomonadati</taxon>
        <taxon>Bacteroidota</taxon>
        <taxon>Bacteroidia</taxon>
        <taxon>Marinilabiliales</taxon>
        <taxon>Marinilabiliaceae</taxon>
        <taxon>Geofilum</taxon>
    </lineage>
</organism>
<reference evidence="2 3" key="1">
    <citation type="journal article" date="2015" name="Microbes Environ.">
        <title>Distribution and evolution of nitrogen fixation genes in the phylum bacteroidetes.</title>
        <authorList>
            <person name="Inoue J."/>
            <person name="Oshima K."/>
            <person name="Suda W."/>
            <person name="Sakamoto M."/>
            <person name="Iino T."/>
            <person name="Noda S."/>
            <person name="Hongoh Y."/>
            <person name="Hattori M."/>
            <person name="Ohkuma M."/>
        </authorList>
    </citation>
    <scope>NUCLEOTIDE SEQUENCE [LARGE SCALE GENOMIC DNA]</scope>
    <source>
        <strain evidence="2">JCM 15548</strain>
    </source>
</reference>
<keyword evidence="3" id="KW-1185">Reference proteome</keyword>
<sequence>MKDKDIKLLREKGISSDAVDAQISRFKNGFEPLEILRPATINDGVLQLNSEDRERLTRYFTSEVGKNVTLSKFVPASGAATRMFKDLYQYIENPVPIKSLSPAHPIVKFIELLPRFAFFPLVYDQLKTYNLNNVHVRKARAVEIISTLLDESGLNYGFLPKGLVHFHLYENAIRTAMEEHLIEGSNFAAGEDGLVKVHFTISPEHEEFFKAKLYQEGPIIENEFEIGLDASFSFQKPHTDTLAVTPDNEPFRDEEGQLLFRPGGHGALIENLNEQSAEIVFIKNIDNVVPQHLLQPTIEYKKALGGILLELRNHVFDYVKQLNKKVTDDLIHEISHFIKSKLFAALPASFPQMNQKEQADYLISYLNRPIRVCGMVRNEGEPGGGPFWIKEKSGQESLQILESSQFNMADAHQAAQLKAATHFNPVDLVCSTHNFQGEKFDLTQYTDPETGFVSEKSFNGKPLKALELPGLWNGAMANWLTLFVEVPIETFNPVKTVNDLLRPQHQPVK</sequence>
<evidence type="ECO:0000313" key="3">
    <source>
        <dbReference type="Proteomes" id="UP000032900"/>
    </source>
</evidence>
<dbReference type="InterPro" id="IPR025393">
    <property type="entry name" value="DUF4301"/>
</dbReference>
<dbReference type="AlphaFoldDB" id="A0A0E9LUZ2"/>
<dbReference type="RefSeq" id="WP_062122454.1">
    <property type="nucleotide sequence ID" value="NZ_BAZW01000004.1"/>
</dbReference>
<dbReference type="OrthoDB" id="5572060at2"/>
<protein>
    <submittedName>
        <fullName evidence="2">Ribosylnicotinamide kinase homolog</fullName>
    </submittedName>
</protein>
<keyword evidence="2" id="KW-0418">Kinase</keyword>
<dbReference type="SUPFAM" id="SSF53448">
    <property type="entry name" value="Nucleotide-diphospho-sugar transferases"/>
    <property type="match status" value="1"/>
</dbReference>
<feature type="domain" description="DUF4301" evidence="1">
    <location>
        <begin position="3"/>
        <end position="506"/>
    </location>
</feature>
<dbReference type="STRING" id="1236989.JCM15548_1818"/>
<dbReference type="Proteomes" id="UP000032900">
    <property type="component" value="Unassembled WGS sequence"/>
</dbReference>
<evidence type="ECO:0000313" key="2">
    <source>
        <dbReference type="EMBL" id="GAO28695.1"/>
    </source>
</evidence>
<dbReference type="EMBL" id="BAZW01000004">
    <property type="protein sequence ID" value="GAO28695.1"/>
    <property type="molecule type" value="Genomic_DNA"/>
</dbReference>
<dbReference type="GO" id="GO:0016301">
    <property type="term" value="F:kinase activity"/>
    <property type="evidence" value="ECO:0007669"/>
    <property type="project" value="UniProtKB-KW"/>
</dbReference>
<proteinExistence type="predicted"/>
<accession>A0A0E9LUZ2</accession>
<name>A0A0E9LUZ2_9BACT</name>
<dbReference type="InterPro" id="IPR029044">
    <property type="entry name" value="Nucleotide-diphossugar_trans"/>
</dbReference>